<dbReference type="Proteomes" id="UP001596106">
    <property type="component" value="Unassembled WGS sequence"/>
</dbReference>
<feature type="signal peptide" evidence="1">
    <location>
        <begin position="1"/>
        <end position="22"/>
    </location>
</feature>
<sequence length="155" mass="17710">MKKFVLTTLFLVGVLIRSSAQSANHKPIGRAEFMRLMQTVAAGLNENNGRKAADCFALDAIYSEPPNKQIYRGRDRIFEFFGGWKGRPNVMQMVWHHLTFDEQTQIGSGEFSLTNGTTVHGMVSVRIRDGLIGNWREYFYQSTLDWNGFVLQNPF</sequence>
<proteinExistence type="predicted"/>
<organism evidence="3 4">
    <name type="scientific">Larkinella bovis</name>
    <dbReference type="NCBI Taxonomy" id="683041"/>
    <lineage>
        <taxon>Bacteria</taxon>
        <taxon>Pseudomonadati</taxon>
        <taxon>Bacteroidota</taxon>
        <taxon>Cytophagia</taxon>
        <taxon>Cytophagales</taxon>
        <taxon>Spirosomataceae</taxon>
        <taxon>Larkinella</taxon>
    </lineage>
</organism>
<evidence type="ECO:0000313" key="3">
    <source>
        <dbReference type="EMBL" id="MFC5408581.1"/>
    </source>
</evidence>
<keyword evidence="1" id="KW-0732">Signal</keyword>
<evidence type="ECO:0000259" key="2">
    <source>
        <dbReference type="Pfam" id="PF12680"/>
    </source>
</evidence>
<dbReference type="RefSeq" id="WP_379841598.1">
    <property type="nucleotide sequence ID" value="NZ_JBHSMA010000001.1"/>
</dbReference>
<name>A0ABW0I4Z1_9BACT</name>
<protein>
    <submittedName>
        <fullName evidence="3">Nuclear transport factor 2 family protein</fullName>
    </submittedName>
</protein>
<gene>
    <name evidence="3" type="ORF">ACFPMF_04635</name>
</gene>
<evidence type="ECO:0000313" key="4">
    <source>
        <dbReference type="Proteomes" id="UP001596106"/>
    </source>
</evidence>
<dbReference type="InterPro" id="IPR032710">
    <property type="entry name" value="NTF2-like_dom_sf"/>
</dbReference>
<dbReference type="Pfam" id="PF12680">
    <property type="entry name" value="SnoaL_2"/>
    <property type="match status" value="1"/>
</dbReference>
<reference evidence="4" key="1">
    <citation type="journal article" date="2019" name="Int. J. Syst. Evol. Microbiol.">
        <title>The Global Catalogue of Microorganisms (GCM) 10K type strain sequencing project: providing services to taxonomists for standard genome sequencing and annotation.</title>
        <authorList>
            <consortium name="The Broad Institute Genomics Platform"/>
            <consortium name="The Broad Institute Genome Sequencing Center for Infectious Disease"/>
            <person name="Wu L."/>
            <person name="Ma J."/>
        </authorList>
    </citation>
    <scope>NUCLEOTIDE SEQUENCE [LARGE SCALE GENOMIC DNA]</scope>
    <source>
        <strain evidence="4">CCUG 55250</strain>
    </source>
</reference>
<accession>A0ABW0I4Z1</accession>
<comment type="caution">
    <text evidence="3">The sequence shown here is derived from an EMBL/GenBank/DDBJ whole genome shotgun (WGS) entry which is preliminary data.</text>
</comment>
<keyword evidence="4" id="KW-1185">Reference proteome</keyword>
<feature type="chain" id="PRO_5047185886" evidence="1">
    <location>
        <begin position="23"/>
        <end position="155"/>
    </location>
</feature>
<evidence type="ECO:0000256" key="1">
    <source>
        <dbReference type="SAM" id="SignalP"/>
    </source>
</evidence>
<dbReference type="EMBL" id="JBHSMA010000001">
    <property type="protein sequence ID" value="MFC5408581.1"/>
    <property type="molecule type" value="Genomic_DNA"/>
</dbReference>
<dbReference type="SUPFAM" id="SSF54427">
    <property type="entry name" value="NTF2-like"/>
    <property type="match status" value="1"/>
</dbReference>
<feature type="domain" description="SnoaL-like" evidence="2">
    <location>
        <begin position="42"/>
        <end position="132"/>
    </location>
</feature>
<dbReference type="InterPro" id="IPR037401">
    <property type="entry name" value="SnoaL-like"/>
</dbReference>
<dbReference type="Gene3D" id="3.10.450.50">
    <property type="match status" value="1"/>
</dbReference>